<feature type="transmembrane region" description="Helical" evidence="2">
    <location>
        <begin position="32"/>
        <end position="56"/>
    </location>
</feature>
<accession>A0ABW3BCL5</accession>
<keyword evidence="2" id="KW-1133">Transmembrane helix</keyword>
<keyword evidence="2" id="KW-0812">Transmembrane</keyword>
<evidence type="ECO:0000313" key="3">
    <source>
        <dbReference type="EMBL" id="MFD0800800.1"/>
    </source>
</evidence>
<organism evidence="3 4">
    <name type="scientific">Streptomonospora algeriensis</name>
    <dbReference type="NCBI Taxonomy" id="995084"/>
    <lineage>
        <taxon>Bacteria</taxon>
        <taxon>Bacillati</taxon>
        <taxon>Actinomycetota</taxon>
        <taxon>Actinomycetes</taxon>
        <taxon>Streptosporangiales</taxon>
        <taxon>Nocardiopsidaceae</taxon>
        <taxon>Streptomonospora</taxon>
    </lineage>
</organism>
<evidence type="ECO:0008006" key="5">
    <source>
        <dbReference type="Google" id="ProtNLM"/>
    </source>
</evidence>
<feature type="transmembrane region" description="Helical" evidence="2">
    <location>
        <begin position="62"/>
        <end position="83"/>
    </location>
</feature>
<sequence>MPASEPDPESEQSARVAPPAVRIGLRPIASSVPLGFAALAAATLLLSLLQLGWLAYGESSHVSMALITFAFPLQLLGCLFGFLARDTVVGTGMGILSGIWLATGVIKLTLPVGTVTSPTLGVLTLVAALALLVPVAGGAETGRLLSATVLLTAAVHFLFTVGYELTSAQVWATIAGLVGLVLFVVALYAALALLLEDVCQRAVLPVFRRSADGSSMQSDLRDQRGSLEREAGVREQL</sequence>
<protein>
    <recommendedName>
        <fullName evidence="5">GPR1/FUN34/yaaH family protein</fullName>
    </recommendedName>
</protein>
<comment type="caution">
    <text evidence="3">The sequence shown here is derived from an EMBL/GenBank/DDBJ whole genome shotgun (WGS) entry which is preliminary data.</text>
</comment>
<gene>
    <name evidence="3" type="ORF">ACFQZU_05630</name>
</gene>
<keyword evidence="4" id="KW-1185">Reference proteome</keyword>
<reference evidence="4" key="1">
    <citation type="journal article" date="2019" name="Int. J. Syst. Evol. Microbiol.">
        <title>The Global Catalogue of Microorganisms (GCM) 10K type strain sequencing project: providing services to taxonomists for standard genome sequencing and annotation.</title>
        <authorList>
            <consortium name="The Broad Institute Genomics Platform"/>
            <consortium name="The Broad Institute Genome Sequencing Center for Infectious Disease"/>
            <person name="Wu L."/>
            <person name="Ma J."/>
        </authorList>
    </citation>
    <scope>NUCLEOTIDE SEQUENCE [LARGE SCALE GENOMIC DNA]</scope>
    <source>
        <strain evidence="4">CCUG 63369</strain>
    </source>
</reference>
<feature type="transmembrane region" description="Helical" evidence="2">
    <location>
        <begin position="169"/>
        <end position="195"/>
    </location>
</feature>
<feature type="transmembrane region" description="Helical" evidence="2">
    <location>
        <begin position="95"/>
        <end position="113"/>
    </location>
</feature>
<proteinExistence type="predicted"/>
<dbReference type="EMBL" id="JBHTHR010000100">
    <property type="protein sequence ID" value="MFD0800800.1"/>
    <property type="molecule type" value="Genomic_DNA"/>
</dbReference>
<evidence type="ECO:0000313" key="4">
    <source>
        <dbReference type="Proteomes" id="UP001596956"/>
    </source>
</evidence>
<evidence type="ECO:0000256" key="1">
    <source>
        <dbReference type="SAM" id="MobiDB-lite"/>
    </source>
</evidence>
<dbReference type="Proteomes" id="UP001596956">
    <property type="component" value="Unassembled WGS sequence"/>
</dbReference>
<feature type="transmembrane region" description="Helical" evidence="2">
    <location>
        <begin position="144"/>
        <end position="163"/>
    </location>
</feature>
<feature type="transmembrane region" description="Helical" evidence="2">
    <location>
        <begin position="119"/>
        <end position="137"/>
    </location>
</feature>
<keyword evidence="2" id="KW-0472">Membrane</keyword>
<name>A0ABW3BCL5_9ACTN</name>
<feature type="compositionally biased region" description="Basic and acidic residues" evidence="1">
    <location>
        <begin position="219"/>
        <end position="237"/>
    </location>
</feature>
<evidence type="ECO:0000256" key="2">
    <source>
        <dbReference type="SAM" id="Phobius"/>
    </source>
</evidence>
<feature type="region of interest" description="Disordered" evidence="1">
    <location>
        <begin position="214"/>
        <end position="237"/>
    </location>
</feature>